<feature type="transmembrane region" description="Helical" evidence="7">
    <location>
        <begin position="96"/>
        <end position="115"/>
    </location>
</feature>
<evidence type="ECO:0000313" key="10">
    <source>
        <dbReference type="Proteomes" id="UP001178288"/>
    </source>
</evidence>
<dbReference type="PROSITE" id="PS50928">
    <property type="entry name" value="ABC_TM1"/>
    <property type="match status" value="1"/>
</dbReference>
<dbReference type="PANTHER" id="PTHR43005:SF2">
    <property type="entry name" value="INTEGRAL MEMBRANE SUGAR TRANSPORT PROTEIN"/>
    <property type="match status" value="1"/>
</dbReference>
<dbReference type="GO" id="GO:0005886">
    <property type="term" value="C:plasma membrane"/>
    <property type="evidence" value="ECO:0007669"/>
    <property type="project" value="UniProtKB-SubCell"/>
</dbReference>
<dbReference type="PANTHER" id="PTHR43005">
    <property type="entry name" value="BLR7065 PROTEIN"/>
    <property type="match status" value="1"/>
</dbReference>
<dbReference type="Gene3D" id="1.10.3720.10">
    <property type="entry name" value="MetI-like"/>
    <property type="match status" value="1"/>
</dbReference>
<dbReference type="CDD" id="cd06261">
    <property type="entry name" value="TM_PBP2"/>
    <property type="match status" value="1"/>
</dbReference>
<evidence type="ECO:0000256" key="1">
    <source>
        <dbReference type="ARBA" id="ARBA00004651"/>
    </source>
</evidence>
<keyword evidence="4 7" id="KW-0812">Transmembrane</keyword>
<dbReference type="InterPro" id="IPR000515">
    <property type="entry name" value="MetI-like"/>
</dbReference>
<evidence type="ECO:0000313" key="9">
    <source>
        <dbReference type="EMBL" id="WHY85077.1"/>
    </source>
</evidence>
<sequence>MRLQEKLDLNVISPEQSKPRKKFKTEKWIPYLFILPSTLMVVAFLFYPIGTVFYYSLQNYNLAAPFYDSFAGFDNFIKIFTEDKFFFPSLLTTLKWVVSQVGLQLIFGMIAAILLNKTFKFRGLVRAAAFIPWAISGVLASVMWSLMYNEHMGVINDMLMRLGIIHENQAWLANNSTAFISVVIAELWRGIPFFAITLLASLQSIPEELYEAARVDGAGRWKSFIFVTIPQLKNTIILTTLLRVIWEFNNVDLIFNLTGGGPAGSTTTLTMYIAKQAIHGSNFGYGSALTVISFGILLTFAIVYLKITRFEREEG</sequence>
<dbReference type="GO" id="GO:0055085">
    <property type="term" value="P:transmembrane transport"/>
    <property type="evidence" value="ECO:0007669"/>
    <property type="project" value="InterPro"/>
</dbReference>
<gene>
    <name evidence="9" type="ORF">QNH39_20870</name>
</gene>
<dbReference type="Proteomes" id="UP001178288">
    <property type="component" value="Chromosome"/>
</dbReference>
<protein>
    <submittedName>
        <fullName evidence="9">Sugar ABC transporter permease</fullName>
    </submittedName>
</protein>
<dbReference type="EMBL" id="CP126114">
    <property type="protein sequence ID" value="WHY85077.1"/>
    <property type="molecule type" value="Genomic_DNA"/>
</dbReference>
<evidence type="ECO:0000256" key="3">
    <source>
        <dbReference type="ARBA" id="ARBA00022475"/>
    </source>
</evidence>
<keyword evidence="5 7" id="KW-1133">Transmembrane helix</keyword>
<keyword evidence="2 7" id="KW-0813">Transport</keyword>
<dbReference type="AlphaFoldDB" id="A0AA95S9S5"/>
<dbReference type="Pfam" id="PF00528">
    <property type="entry name" value="BPD_transp_1"/>
    <property type="match status" value="1"/>
</dbReference>
<feature type="domain" description="ABC transmembrane type-1" evidence="8">
    <location>
        <begin position="90"/>
        <end position="304"/>
    </location>
</feature>
<evidence type="ECO:0000256" key="7">
    <source>
        <dbReference type="RuleBase" id="RU363032"/>
    </source>
</evidence>
<feature type="transmembrane region" description="Helical" evidence="7">
    <location>
        <begin position="28"/>
        <end position="49"/>
    </location>
</feature>
<proteinExistence type="inferred from homology"/>
<organism evidence="9 10">
    <name type="scientific">Neobacillus novalis</name>
    <dbReference type="NCBI Taxonomy" id="220687"/>
    <lineage>
        <taxon>Bacteria</taxon>
        <taxon>Bacillati</taxon>
        <taxon>Bacillota</taxon>
        <taxon>Bacilli</taxon>
        <taxon>Bacillales</taxon>
        <taxon>Bacillaceae</taxon>
        <taxon>Neobacillus</taxon>
    </lineage>
</organism>
<evidence type="ECO:0000259" key="8">
    <source>
        <dbReference type="PROSITE" id="PS50928"/>
    </source>
</evidence>
<name>A0AA95S9S5_9BACI</name>
<reference evidence="9" key="1">
    <citation type="submission" date="2023-05" db="EMBL/GenBank/DDBJ databases">
        <title>Comparative genomics of Bacillaceae isolates and their secondary metabolite potential.</title>
        <authorList>
            <person name="Song L."/>
            <person name="Nielsen L.J."/>
            <person name="Mohite O."/>
            <person name="Xu X."/>
            <person name="Weber T."/>
            <person name="Kovacs A.T."/>
        </authorList>
    </citation>
    <scope>NUCLEOTIDE SEQUENCE</scope>
    <source>
        <strain evidence="9">XLM17</strain>
    </source>
</reference>
<accession>A0AA95S9S5</accession>
<evidence type="ECO:0000256" key="2">
    <source>
        <dbReference type="ARBA" id="ARBA00022448"/>
    </source>
</evidence>
<feature type="transmembrane region" description="Helical" evidence="7">
    <location>
        <begin position="223"/>
        <end position="246"/>
    </location>
</feature>
<comment type="subcellular location">
    <subcellularLocation>
        <location evidence="1 7">Cell membrane</location>
        <topology evidence="1 7">Multi-pass membrane protein</topology>
    </subcellularLocation>
</comment>
<dbReference type="RefSeq" id="WP_066091056.1">
    <property type="nucleotide sequence ID" value="NZ_CP126114.1"/>
</dbReference>
<feature type="transmembrane region" description="Helical" evidence="7">
    <location>
        <begin position="283"/>
        <end position="305"/>
    </location>
</feature>
<keyword evidence="6 7" id="KW-0472">Membrane</keyword>
<dbReference type="InterPro" id="IPR035906">
    <property type="entry name" value="MetI-like_sf"/>
</dbReference>
<keyword evidence="3" id="KW-1003">Cell membrane</keyword>
<evidence type="ECO:0000256" key="6">
    <source>
        <dbReference type="ARBA" id="ARBA00023136"/>
    </source>
</evidence>
<dbReference type="SUPFAM" id="SSF161098">
    <property type="entry name" value="MetI-like"/>
    <property type="match status" value="1"/>
</dbReference>
<evidence type="ECO:0000256" key="4">
    <source>
        <dbReference type="ARBA" id="ARBA00022692"/>
    </source>
</evidence>
<comment type="similarity">
    <text evidence="7">Belongs to the binding-protein-dependent transport system permease family.</text>
</comment>
<feature type="transmembrane region" description="Helical" evidence="7">
    <location>
        <begin position="127"/>
        <end position="148"/>
    </location>
</feature>
<dbReference type="KEGG" id="nnv:QNH39_20870"/>
<keyword evidence="10" id="KW-1185">Reference proteome</keyword>
<evidence type="ECO:0000256" key="5">
    <source>
        <dbReference type="ARBA" id="ARBA00022989"/>
    </source>
</evidence>